<dbReference type="Gene3D" id="3.40.50.880">
    <property type="match status" value="1"/>
</dbReference>
<dbReference type="AlphaFoldDB" id="B3EBR0"/>
<keyword evidence="2" id="KW-1185">Reference proteome</keyword>
<dbReference type="GO" id="GO:0005829">
    <property type="term" value="C:cytosol"/>
    <property type="evidence" value="ECO:0007669"/>
    <property type="project" value="TreeGrafter"/>
</dbReference>
<dbReference type="eggNOG" id="COG2071">
    <property type="taxonomic scope" value="Bacteria"/>
</dbReference>
<dbReference type="Proteomes" id="UP000002420">
    <property type="component" value="Chromosome"/>
</dbReference>
<dbReference type="STRING" id="398767.Glov_3393"/>
<dbReference type="InterPro" id="IPR044668">
    <property type="entry name" value="PuuD-like"/>
</dbReference>
<dbReference type="EMBL" id="CP001089">
    <property type="protein sequence ID" value="ACD97099.1"/>
    <property type="molecule type" value="Genomic_DNA"/>
</dbReference>
<dbReference type="InterPro" id="IPR011697">
    <property type="entry name" value="Peptidase_C26"/>
</dbReference>
<gene>
    <name evidence="1" type="ordered locus">Glov_3393</name>
</gene>
<dbReference type="OrthoDB" id="9813383at2"/>
<dbReference type="GO" id="GO:0016811">
    <property type="term" value="F:hydrolase activity, acting on carbon-nitrogen (but not peptide) bonds, in linear amides"/>
    <property type="evidence" value="ECO:0007669"/>
    <property type="project" value="InterPro"/>
</dbReference>
<dbReference type="PANTHER" id="PTHR43235:SF1">
    <property type="entry name" value="GLUTAMINE AMIDOTRANSFERASE PB2B2.05-RELATED"/>
    <property type="match status" value="1"/>
</dbReference>
<accession>B3EBR0</accession>
<dbReference type="SUPFAM" id="SSF52317">
    <property type="entry name" value="Class I glutamine amidotransferase-like"/>
    <property type="match status" value="1"/>
</dbReference>
<reference evidence="1 2" key="1">
    <citation type="submission" date="2008-05" db="EMBL/GenBank/DDBJ databases">
        <title>Complete sequence of chromosome of Geobacter lovleyi SZ.</title>
        <authorList>
            <consortium name="US DOE Joint Genome Institute"/>
            <person name="Lucas S."/>
            <person name="Copeland A."/>
            <person name="Lapidus A."/>
            <person name="Glavina del Rio T."/>
            <person name="Dalin E."/>
            <person name="Tice H."/>
            <person name="Bruce D."/>
            <person name="Goodwin L."/>
            <person name="Pitluck S."/>
            <person name="Chertkov O."/>
            <person name="Meincke L."/>
            <person name="Brettin T."/>
            <person name="Detter J.C."/>
            <person name="Han C."/>
            <person name="Tapia R."/>
            <person name="Kuske C.R."/>
            <person name="Schmutz J."/>
            <person name="Larimer F."/>
            <person name="Land M."/>
            <person name="Hauser L."/>
            <person name="Kyrpides N."/>
            <person name="Mikhailova N."/>
            <person name="Sung Y."/>
            <person name="Fletcher K.E."/>
            <person name="Ritalahti K.M."/>
            <person name="Loeffler F.E."/>
            <person name="Richardson P."/>
        </authorList>
    </citation>
    <scope>NUCLEOTIDE SEQUENCE [LARGE SCALE GENOMIC DNA]</scope>
    <source>
        <strain evidence="2">ATCC BAA-1151 / DSM 17278 / SZ</strain>
    </source>
</reference>
<dbReference type="Pfam" id="PF07722">
    <property type="entry name" value="Peptidase_C26"/>
    <property type="match status" value="1"/>
</dbReference>
<protein>
    <submittedName>
        <fullName evidence="1">Peptidase C26</fullName>
    </submittedName>
</protein>
<dbReference type="PANTHER" id="PTHR43235">
    <property type="entry name" value="GLUTAMINE AMIDOTRANSFERASE PB2B2.05-RELATED"/>
    <property type="match status" value="1"/>
</dbReference>
<proteinExistence type="predicted"/>
<dbReference type="HOGENOM" id="CLU_030756_5_0_7"/>
<dbReference type="PROSITE" id="PS51273">
    <property type="entry name" value="GATASE_TYPE_1"/>
    <property type="match status" value="1"/>
</dbReference>
<evidence type="ECO:0000313" key="2">
    <source>
        <dbReference type="Proteomes" id="UP000002420"/>
    </source>
</evidence>
<dbReference type="InterPro" id="IPR029062">
    <property type="entry name" value="Class_I_gatase-like"/>
</dbReference>
<name>B3EBR0_TRIL1</name>
<dbReference type="KEGG" id="glo:Glov_3393"/>
<organism evidence="1 2">
    <name type="scientific">Trichlorobacter lovleyi (strain ATCC BAA-1151 / DSM 17278 / SZ)</name>
    <name type="common">Geobacter lovleyi</name>
    <dbReference type="NCBI Taxonomy" id="398767"/>
    <lineage>
        <taxon>Bacteria</taxon>
        <taxon>Pseudomonadati</taxon>
        <taxon>Thermodesulfobacteriota</taxon>
        <taxon>Desulfuromonadia</taxon>
        <taxon>Geobacterales</taxon>
        <taxon>Geobacteraceae</taxon>
        <taxon>Trichlorobacter</taxon>
    </lineage>
</organism>
<evidence type="ECO:0000313" key="1">
    <source>
        <dbReference type="EMBL" id="ACD97099.1"/>
    </source>
</evidence>
<sequence>MKSLLAISMRVAAEGMHAEVRDCIAHDWWSFLGCALPDCMPLLLPNNVVMARRLLDELKPCGLVLTGGNDIGASIERDESESLALSWMMARNHPVIGICRGMQFMVQQLGGVLSPVSQDLHIGMNHALRVFEGRPLPHLLPSQQVNSYHAWQAIPDEASPLKVWAVSAVDGAIEAVYAHDMKLLGIMWHPEREQSFKSFDQALFASHFRRSNE</sequence>